<organism evidence="1 2">
    <name type="scientific">Hyalomma asiaticum</name>
    <name type="common">Tick</name>
    <dbReference type="NCBI Taxonomy" id="266040"/>
    <lineage>
        <taxon>Eukaryota</taxon>
        <taxon>Metazoa</taxon>
        <taxon>Ecdysozoa</taxon>
        <taxon>Arthropoda</taxon>
        <taxon>Chelicerata</taxon>
        <taxon>Arachnida</taxon>
        <taxon>Acari</taxon>
        <taxon>Parasitiformes</taxon>
        <taxon>Ixodida</taxon>
        <taxon>Ixodoidea</taxon>
        <taxon>Ixodidae</taxon>
        <taxon>Hyalomminae</taxon>
        <taxon>Hyalomma</taxon>
    </lineage>
</organism>
<protein>
    <submittedName>
        <fullName evidence="1">Uncharacterized protein</fullName>
    </submittedName>
</protein>
<proteinExistence type="predicted"/>
<name>A0ACB7TMB6_HYAAI</name>
<gene>
    <name evidence="1" type="ORF">HPB50_022116</name>
</gene>
<comment type="caution">
    <text evidence="1">The sequence shown here is derived from an EMBL/GenBank/DDBJ whole genome shotgun (WGS) entry which is preliminary data.</text>
</comment>
<accession>A0ACB7TMB6</accession>
<evidence type="ECO:0000313" key="1">
    <source>
        <dbReference type="EMBL" id="KAH6947940.1"/>
    </source>
</evidence>
<dbReference type="Proteomes" id="UP000821845">
    <property type="component" value="Chromosome 1"/>
</dbReference>
<keyword evidence="2" id="KW-1185">Reference proteome</keyword>
<evidence type="ECO:0000313" key="2">
    <source>
        <dbReference type="Proteomes" id="UP000821845"/>
    </source>
</evidence>
<reference evidence="1" key="1">
    <citation type="submission" date="2020-05" db="EMBL/GenBank/DDBJ databases">
        <title>Large-scale comparative analyses of tick genomes elucidate their genetic diversity and vector capacities.</title>
        <authorList>
            <person name="Jia N."/>
            <person name="Wang J."/>
            <person name="Shi W."/>
            <person name="Du L."/>
            <person name="Sun Y."/>
            <person name="Zhan W."/>
            <person name="Jiang J."/>
            <person name="Wang Q."/>
            <person name="Zhang B."/>
            <person name="Ji P."/>
            <person name="Sakyi L.B."/>
            <person name="Cui X."/>
            <person name="Yuan T."/>
            <person name="Jiang B."/>
            <person name="Yang W."/>
            <person name="Lam T.T.-Y."/>
            <person name="Chang Q."/>
            <person name="Ding S."/>
            <person name="Wang X."/>
            <person name="Zhu J."/>
            <person name="Ruan X."/>
            <person name="Zhao L."/>
            <person name="Wei J."/>
            <person name="Que T."/>
            <person name="Du C."/>
            <person name="Cheng J."/>
            <person name="Dai P."/>
            <person name="Han X."/>
            <person name="Huang E."/>
            <person name="Gao Y."/>
            <person name="Liu J."/>
            <person name="Shao H."/>
            <person name="Ye R."/>
            <person name="Li L."/>
            <person name="Wei W."/>
            <person name="Wang X."/>
            <person name="Wang C."/>
            <person name="Yang T."/>
            <person name="Huo Q."/>
            <person name="Li W."/>
            <person name="Guo W."/>
            <person name="Chen H."/>
            <person name="Zhou L."/>
            <person name="Ni X."/>
            <person name="Tian J."/>
            <person name="Zhou Y."/>
            <person name="Sheng Y."/>
            <person name="Liu T."/>
            <person name="Pan Y."/>
            <person name="Xia L."/>
            <person name="Li J."/>
            <person name="Zhao F."/>
            <person name="Cao W."/>
        </authorList>
    </citation>
    <scope>NUCLEOTIDE SEQUENCE</scope>
    <source>
        <strain evidence="1">Hyas-2018</strain>
    </source>
</reference>
<sequence>MRHFSVNSKEGQLVHLCGKHSHPSDFVTSTSCTDTATGKMIEVPHKLRRLEPGTIQSIFPGCPTYLSQEKSAAREGPEEKRARMEAKALQDVLQESLITQQEEEQSNAISSLEDLLCHTEKLLVGDF</sequence>
<dbReference type="EMBL" id="CM023481">
    <property type="protein sequence ID" value="KAH6947940.1"/>
    <property type="molecule type" value="Genomic_DNA"/>
</dbReference>